<dbReference type="SUPFAM" id="SSF63825">
    <property type="entry name" value="YWTD domain"/>
    <property type="match status" value="1"/>
</dbReference>
<keyword evidence="3" id="KW-1185">Reference proteome</keyword>
<name>A0A1L6XC64_9LACO</name>
<keyword evidence="1" id="KW-0812">Transmembrane</keyword>
<protein>
    <submittedName>
        <fullName evidence="2">Uncharacterized protein</fullName>
    </submittedName>
</protein>
<feature type="transmembrane region" description="Helical" evidence="1">
    <location>
        <begin position="7"/>
        <end position="25"/>
    </location>
</feature>
<dbReference type="KEGG" id="lah:LA20533_04350"/>
<dbReference type="Proteomes" id="UP000185499">
    <property type="component" value="Chromosome"/>
</dbReference>
<organism evidence="2 3">
    <name type="scientific">Amylolactobacillus amylophilus DSM 20533 = JCM 1125</name>
    <dbReference type="NCBI Taxonomy" id="1423721"/>
    <lineage>
        <taxon>Bacteria</taxon>
        <taxon>Bacillati</taxon>
        <taxon>Bacillota</taxon>
        <taxon>Bacilli</taxon>
        <taxon>Lactobacillales</taxon>
        <taxon>Lactobacillaceae</taxon>
        <taxon>Amylolactobacillus</taxon>
    </lineage>
</organism>
<evidence type="ECO:0000313" key="3">
    <source>
        <dbReference type="Proteomes" id="UP000185499"/>
    </source>
</evidence>
<accession>A0A1L6XC64</accession>
<evidence type="ECO:0000256" key="1">
    <source>
        <dbReference type="SAM" id="Phobius"/>
    </source>
</evidence>
<evidence type="ECO:0000313" key="2">
    <source>
        <dbReference type="EMBL" id="APT18540.1"/>
    </source>
</evidence>
<keyword evidence="1" id="KW-0472">Membrane</keyword>
<gene>
    <name evidence="2" type="ORF">LA20533_04350</name>
</gene>
<reference evidence="2 3" key="1">
    <citation type="submission" date="2016-12" db="EMBL/GenBank/DDBJ databases">
        <title>The whole genome sequencing and assembly of Lactobacillus amylophilus DSM 20533T strain.</title>
        <authorList>
            <person name="Lee Y.-J."/>
            <person name="Yi H."/>
            <person name="Bahn Y.-S."/>
            <person name="Kim J.F."/>
            <person name="Lee D.-W."/>
        </authorList>
    </citation>
    <scope>NUCLEOTIDE SEQUENCE [LARGE SCALE GENOMIC DNA]</scope>
    <source>
        <strain evidence="2 3">DSM 20533</strain>
    </source>
</reference>
<sequence length="378" mass="42302">MRKLLKYIAVFVLFALVGTVGYHYYTIYQRNLAVQAKIQAKPPLERVAGTSVSPAFHSNLAFTKNLEQKYPFVAKAAFKTPQAASWGKQYIVPGLRTTRSYDFEQQKLTQATGMTPQGLTVAGDYLLISAYDSDYVHASVIYVLRLKTGEFIKTIILPGRPHAGGLAYDPVAKNVWITGSKDEEAMLAAFNIDRIEDYDYAKTKKPITYDVNIMLPTLARASTVTYFDNQLFVAFFNVYDKGRVETYNIARSGAQKGSITDEELREKTGLDMSFSSGATTITNQIQGIAVTNQHIFLTQSYGGANSKLYIYPISAARNLNEKYAEHVIEMPPYLEQVYAAGNQLLFLFESGARKYARDTITIMDRVLALNLNGLLNTW</sequence>
<dbReference type="AlphaFoldDB" id="A0A1L6XC64"/>
<proteinExistence type="predicted"/>
<dbReference type="RefSeq" id="WP_056945748.1">
    <property type="nucleotide sequence ID" value="NZ_AYYS01000002.1"/>
</dbReference>
<dbReference type="EMBL" id="CP018888">
    <property type="protein sequence ID" value="APT18540.1"/>
    <property type="molecule type" value="Genomic_DNA"/>
</dbReference>
<keyword evidence="1" id="KW-1133">Transmembrane helix</keyword>
<dbReference type="OrthoDB" id="1655118at2"/>